<dbReference type="CDD" id="cd01129">
    <property type="entry name" value="PulE-GspE-like"/>
    <property type="match status" value="1"/>
</dbReference>
<dbReference type="InterPro" id="IPR037257">
    <property type="entry name" value="T2SS_E_N_sf"/>
</dbReference>
<dbReference type="Pfam" id="PF00437">
    <property type="entry name" value="T2SSE"/>
    <property type="match status" value="1"/>
</dbReference>
<sequence length="554" mass="61880">MKNIRLGQVLKEAGYVTEEDIGKAIEYQKQNPGMRIGNALIELNYITEGQMLEALAAKLNLKTVDLSGISVDIDAVGKIPRQLAEKYLMLAVSKTDDILTVVVFDPLNYYGIEDIRQITGMQIEILLSEKYPLEKAINYYYSEVSAKMAAKKANTSTEGIVEEIQIDDTDDDTPIINLLNSLIERAANTNASDVHIEPFEHKTTVRMRIDGTITEYVTLQKNLHPSLIARIKILSDLDIAERRAPQDGHFRTQVNDEMINIRVSVIPTVFGEKAVLRLLTSNSSIDYPASFGMKEDDYKKFSKLLNSPHGIIYLTGPTGSGKSTTLYMVLEELSKKQVNISTIEDPVEKNVARINQMQVNNLAGVTFEAGLRALLRQDPDIIMVGETRDSETASISVRAAITGHLVFSTLHTNDSASSIIRLVDMGLEPYMIANSLVGVVAQRLMRKVCPLCAVAEEPTEEEKEFMERDIPRIMRPRGCRHCNNTGYKGRTAIHEILTIDRTIRDMISSHATVEEIKDYALEHQGMKTLKECGVDLVEAGVTTMEELMKVAYYS</sequence>
<dbReference type="SMART" id="SM00382">
    <property type="entry name" value="AAA"/>
    <property type="match status" value="1"/>
</dbReference>
<gene>
    <name evidence="5" type="ORF">DXC51_28540</name>
</gene>
<keyword evidence="3" id="KW-0067">ATP-binding</keyword>
<dbReference type="InterPro" id="IPR003593">
    <property type="entry name" value="AAA+_ATPase"/>
</dbReference>
<dbReference type="PANTHER" id="PTHR30258">
    <property type="entry name" value="TYPE II SECRETION SYSTEM PROTEIN GSPE-RELATED"/>
    <property type="match status" value="1"/>
</dbReference>
<reference evidence="5" key="1">
    <citation type="submission" date="2018-08" db="EMBL/GenBank/DDBJ databases">
        <title>A genome reference for cultivated species of the human gut microbiota.</title>
        <authorList>
            <person name="Zou Y."/>
            <person name="Xue W."/>
            <person name="Luo G."/>
        </authorList>
    </citation>
    <scope>NUCLEOTIDE SEQUENCE [LARGE SCALE GENOMIC DNA]</scope>
    <source>
        <strain evidence="5">TF05-5AC</strain>
    </source>
</reference>
<dbReference type="SUPFAM" id="SSF160246">
    <property type="entry name" value="EspE N-terminal domain-like"/>
    <property type="match status" value="1"/>
</dbReference>
<evidence type="ECO:0000256" key="3">
    <source>
        <dbReference type="ARBA" id="ARBA00022840"/>
    </source>
</evidence>
<proteinExistence type="inferred from homology"/>
<comment type="caution">
    <text evidence="5">The sequence shown here is derived from an EMBL/GenBank/DDBJ whole genome shotgun (WGS) entry which is preliminary data.</text>
</comment>
<evidence type="ECO:0000256" key="1">
    <source>
        <dbReference type="ARBA" id="ARBA00006611"/>
    </source>
</evidence>
<dbReference type="InterPro" id="IPR001482">
    <property type="entry name" value="T2SS/T4SS_dom"/>
</dbReference>
<evidence type="ECO:0000313" key="5">
    <source>
        <dbReference type="EMBL" id="RGE55621.1"/>
    </source>
</evidence>
<dbReference type="GO" id="GO:0016887">
    <property type="term" value="F:ATP hydrolysis activity"/>
    <property type="evidence" value="ECO:0007669"/>
    <property type="project" value="TreeGrafter"/>
</dbReference>
<protein>
    <submittedName>
        <fullName evidence="5">Type II/IV secretion system protein</fullName>
    </submittedName>
</protein>
<dbReference type="Gene3D" id="3.30.300.160">
    <property type="entry name" value="Type II secretion system, protein E, N-terminal domain"/>
    <property type="match status" value="1"/>
</dbReference>
<dbReference type="EMBL" id="QVLV01000042">
    <property type="protein sequence ID" value="RGE55621.1"/>
    <property type="molecule type" value="Genomic_DNA"/>
</dbReference>
<dbReference type="PANTHER" id="PTHR30258:SF1">
    <property type="entry name" value="PROTEIN TRANSPORT PROTEIN HOFB HOMOLOG"/>
    <property type="match status" value="1"/>
</dbReference>
<dbReference type="AlphaFoldDB" id="A0A3E3HUW2"/>
<dbReference type="Pfam" id="PF05157">
    <property type="entry name" value="MshEN"/>
    <property type="match status" value="1"/>
</dbReference>
<evidence type="ECO:0000313" key="6">
    <source>
        <dbReference type="Proteomes" id="UP000260812"/>
    </source>
</evidence>
<dbReference type="Gene3D" id="3.40.50.300">
    <property type="entry name" value="P-loop containing nucleotide triphosphate hydrolases"/>
    <property type="match status" value="1"/>
</dbReference>
<keyword evidence="6" id="KW-1185">Reference proteome</keyword>
<dbReference type="InterPro" id="IPR007831">
    <property type="entry name" value="T2SS_GspE_N"/>
</dbReference>
<feature type="domain" description="AAA+ ATPase" evidence="4">
    <location>
        <begin position="308"/>
        <end position="429"/>
    </location>
</feature>
<comment type="similarity">
    <text evidence="1">Belongs to the GSP E family.</text>
</comment>
<dbReference type="InterPro" id="IPR027417">
    <property type="entry name" value="P-loop_NTPase"/>
</dbReference>
<dbReference type="SUPFAM" id="SSF52540">
    <property type="entry name" value="P-loop containing nucleoside triphosphate hydrolases"/>
    <property type="match status" value="1"/>
</dbReference>
<dbReference type="GO" id="GO:0005886">
    <property type="term" value="C:plasma membrane"/>
    <property type="evidence" value="ECO:0007669"/>
    <property type="project" value="TreeGrafter"/>
</dbReference>
<accession>A0A3E3HUW2</accession>
<dbReference type="Gene3D" id="3.30.450.90">
    <property type="match status" value="1"/>
</dbReference>
<name>A0A3E3HUW2_9FIRM</name>
<organism evidence="5 6">
    <name type="scientific">Eisenbergiella massiliensis</name>
    <dbReference type="NCBI Taxonomy" id="1720294"/>
    <lineage>
        <taxon>Bacteria</taxon>
        <taxon>Bacillati</taxon>
        <taxon>Bacillota</taxon>
        <taxon>Clostridia</taxon>
        <taxon>Lachnospirales</taxon>
        <taxon>Lachnospiraceae</taxon>
        <taxon>Eisenbergiella</taxon>
    </lineage>
</organism>
<keyword evidence="2" id="KW-0547">Nucleotide-binding</keyword>
<evidence type="ECO:0000259" key="4">
    <source>
        <dbReference type="SMART" id="SM00382"/>
    </source>
</evidence>
<evidence type="ECO:0000256" key="2">
    <source>
        <dbReference type="ARBA" id="ARBA00022741"/>
    </source>
</evidence>
<dbReference type="GO" id="GO:0005524">
    <property type="term" value="F:ATP binding"/>
    <property type="evidence" value="ECO:0007669"/>
    <property type="project" value="UniProtKB-KW"/>
</dbReference>
<dbReference type="Proteomes" id="UP000260812">
    <property type="component" value="Unassembled WGS sequence"/>
</dbReference>